<dbReference type="PROSITE" id="PS50005">
    <property type="entry name" value="TPR"/>
    <property type="match status" value="5"/>
</dbReference>
<dbReference type="Pfam" id="PF13414">
    <property type="entry name" value="TPR_11"/>
    <property type="match status" value="1"/>
</dbReference>
<evidence type="ECO:0000313" key="8">
    <source>
        <dbReference type="EMBL" id="CAH3156912.1"/>
    </source>
</evidence>
<dbReference type="InterPro" id="IPR025986">
    <property type="entry name" value="RPAP3-like_C"/>
</dbReference>
<dbReference type="Pfam" id="PF13877">
    <property type="entry name" value="RPAP3_C"/>
    <property type="match status" value="1"/>
</dbReference>
<dbReference type="Gene3D" id="1.25.40.10">
    <property type="entry name" value="Tetratricopeptide repeat domain"/>
    <property type="match status" value="3"/>
</dbReference>
<dbReference type="SMART" id="SM00028">
    <property type="entry name" value="TPR"/>
    <property type="match status" value="8"/>
</dbReference>
<feature type="compositionally biased region" description="Low complexity" evidence="6">
    <location>
        <begin position="644"/>
        <end position="669"/>
    </location>
</feature>
<dbReference type="PANTHER" id="PTHR45984:SF1">
    <property type="entry name" value="SPAG1 AXONEMAL DYNEIN ASSEMBLY FACTOR"/>
    <property type="match status" value="1"/>
</dbReference>
<feature type="compositionally biased region" description="Basic and acidic residues" evidence="6">
    <location>
        <begin position="826"/>
        <end position="853"/>
    </location>
</feature>
<protein>
    <recommendedName>
        <fullName evidence="7">RNA-polymerase II-associated protein 3-like C-terminal domain-containing protein</fullName>
    </recommendedName>
</protein>
<evidence type="ECO:0000256" key="5">
    <source>
        <dbReference type="PROSITE-ProRule" id="PRU00339"/>
    </source>
</evidence>
<feature type="repeat" description="TPR" evidence="5">
    <location>
        <begin position="285"/>
        <end position="318"/>
    </location>
</feature>
<feature type="compositionally biased region" description="Polar residues" evidence="6">
    <location>
        <begin position="611"/>
        <end position="620"/>
    </location>
</feature>
<gene>
    <name evidence="8" type="ORF">PLOB_00001991</name>
</gene>
<feature type="repeat" description="TPR" evidence="5">
    <location>
        <begin position="723"/>
        <end position="756"/>
    </location>
</feature>
<feature type="repeat" description="TPR" evidence="5">
    <location>
        <begin position="251"/>
        <end position="284"/>
    </location>
</feature>
<reference evidence="8 9" key="1">
    <citation type="submission" date="2022-05" db="EMBL/GenBank/DDBJ databases">
        <authorList>
            <consortium name="Genoscope - CEA"/>
            <person name="William W."/>
        </authorList>
    </citation>
    <scope>NUCLEOTIDE SEQUENCE [LARGE SCALE GENOMIC DNA]</scope>
</reference>
<feature type="compositionally biased region" description="Basic and acidic residues" evidence="6">
    <location>
        <begin position="326"/>
        <end position="355"/>
    </location>
</feature>
<feature type="region of interest" description="Disordered" evidence="6">
    <location>
        <begin position="110"/>
        <end position="209"/>
    </location>
</feature>
<evidence type="ECO:0000313" key="9">
    <source>
        <dbReference type="Proteomes" id="UP001159405"/>
    </source>
</evidence>
<feature type="domain" description="RNA-polymerase II-associated protein 3-like C-terminal" evidence="7">
    <location>
        <begin position="897"/>
        <end position="987"/>
    </location>
</feature>
<dbReference type="InterPro" id="IPR019734">
    <property type="entry name" value="TPR_rpt"/>
</dbReference>
<dbReference type="InterPro" id="IPR051982">
    <property type="entry name" value="CiliaryAsmbly_MitoImport"/>
</dbReference>
<feature type="compositionally biased region" description="Basic and acidic residues" evidence="6">
    <location>
        <begin position="160"/>
        <end position="190"/>
    </location>
</feature>
<keyword evidence="2" id="KW-0963">Cytoplasm</keyword>
<feature type="compositionally biased region" description="Polar residues" evidence="6">
    <location>
        <begin position="628"/>
        <end position="643"/>
    </location>
</feature>
<evidence type="ECO:0000256" key="3">
    <source>
        <dbReference type="ARBA" id="ARBA00022737"/>
    </source>
</evidence>
<accession>A0ABN8Q444</accession>
<dbReference type="InterPro" id="IPR011990">
    <property type="entry name" value="TPR-like_helical_dom_sf"/>
</dbReference>
<feature type="region of interest" description="Disordered" evidence="6">
    <location>
        <begin position="602"/>
        <end position="669"/>
    </location>
</feature>
<dbReference type="Pfam" id="PF13432">
    <property type="entry name" value="TPR_16"/>
    <property type="match status" value="1"/>
</dbReference>
<evidence type="ECO:0000256" key="1">
    <source>
        <dbReference type="ARBA" id="ARBA00004496"/>
    </source>
</evidence>
<comment type="subcellular location">
    <subcellularLocation>
        <location evidence="1">Cytoplasm</location>
    </subcellularLocation>
</comment>
<evidence type="ECO:0000256" key="2">
    <source>
        <dbReference type="ARBA" id="ARBA00022490"/>
    </source>
</evidence>
<keyword evidence="4 5" id="KW-0802">TPR repeat</keyword>
<keyword evidence="3" id="KW-0677">Repeat</keyword>
<feature type="repeat" description="TPR" evidence="5">
    <location>
        <begin position="689"/>
        <end position="722"/>
    </location>
</feature>
<evidence type="ECO:0000256" key="6">
    <source>
        <dbReference type="SAM" id="MobiDB-lite"/>
    </source>
</evidence>
<comment type="caution">
    <text evidence="8">The sequence shown here is derived from an EMBL/GenBank/DDBJ whole genome shotgun (WGS) entry which is preliminary data.</text>
</comment>
<dbReference type="SUPFAM" id="SSF48452">
    <property type="entry name" value="TPR-like"/>
    <property type="match status" value="3"/>
</dbReference>
<keyword evidence="9" id="KW-1185">Reference proteome</keyword>
<evidence type="ECO:0000259" key="7">
    <source>
        <dbReference type="Pfam" id="PF13877"/>
    </source>
</evidence>
<dbReference type="PANTHER" id="PTHR45984">
    <property type="entry name" value="RNA (RNA) POLYMERASE II ASSOCIATED PROTEIN HOMOLOG"/>
    <property type="match status" value="1"/>
</dbReference>
<name>A0ABN8Q444_9CNID</name>
<feature type="repeat" description="TPR" evidence="5">
    <location>
        <begin position="217"/>
        <end position="250"/>
    </location>
</feature>
<feature type="compositionally biased region" description="Basic and acidic residues" evidence="6">
    <location>
        <begin position="866"/>
        <end position="877"/>
    </location>
</feature>
<feature type="region of interest" description="Disordered" evidence="6">
    <location>
        <begin position="326"/>
        <end position="399"/>
    </location>
</feature>
<feature type="compositionally biased region" description="Polar residues" evidence="6">
    <location>
        <begin position="356"/>
        <end position="375"/>
    </location>
</feature>
<dbReference type="Proteomes" id="UP001159405">
    <property type="component" value="Unassembled WGS sequence"/>
</dbReference>
<dbReference type="EMBL" id="CALNXK010000106">
    <property type="protein sequence ID" value="CAH3156912.1"/>
    <property type="molecule type" value="Genomic_DNA"/>
</dbReference>
<evidence type="ECO:0000256" key="4">
    <source>
        <dbReference type="ARBA" id="ARBA00022803"/>
    </source>
</evidence>
<sequence length="1021" mass="114898">MVEDMGTGLLEDSHTKSGIPIEHLDYRYVEGCKNAKELEKILKVLRSGEEGFYPELIEFTEERLKKVNPKSKSLRKENPIKTYHDLSASEEQEITDDLQEWMTSINQADKSLKKEGQTGVIDNDSLPPVRSAVSSEGFSGKQQQQQQADEKQKKPVAPRSYHEWDRFDPDKEIESLEEKEKKEREKKLENAKVMSASSIPSNVDLRGKSETERQVLANKEKEKGNEAFQSGNYIEALAYYCRSIEMNPRATAVYNNRALAEIKLEKFQEAVDDCNMVLSAEPNNVKAYLRRSIAQRSQGLYEEATTDLYKVLAIEPNNKRAKELLGEMKKNESEDERPSKAGESKDRRKQEHTSVENETTSTNINSYNKESATSRTKPKGKRLKIVEVDSENDSETTQHLNDNICADKGDEVKQHIDITHQKDSNDATVAVNGVDSHPAERQPQVAKPPELPGLVIKAQVEGTRLFKLGSYAAAAEQFTQAIDILQKDKLLYHSSLCSLLCNRGSCLVRMGDCTGCVTDCTAALKLIPDAFRPLLKRAEAYETSEKFAKAWSDYQLALNINPQHSGAQQGKLRVSKHLENLYGSKWREQVAPVSSSAVSRPMVNGSLVHPSPTQSVNGVTSKPDLIPTQATSDQTNQSMVNPNSTSSTTQSTPGGEASDSTTASSTHAAPVKDSVFAESPSAVDPAVKFAQSKEQGNALVKQNRYDEAVACYTECIEIDPENVAVYTNRALCYLRLNQDELAIQDTTEALRLQPDNVKALFRRALAKKALNQYDSAARDLFQLQKIEPKNAAAKKELEVVLDLCRKERRESTEKGTKTKKTKKAKEKKEQQKPQVTQEEKPQKWRRITVKDVQYDDEDDELPVSQEPKEQSSIRQPDKIPLNPSDRNTGKPVKLVKTTPYDFFQAWNSVKKGSYKDYADLLRQLDTKRLAKVLSNKLEAPMLSSIIAALSQEIAPQGEESLAFDILEQLTRVERFDMVLLFMSAKEKNELQQLFSKLQAARLKQDFVTNEAFDRLRQKFKI</sequence>
<proteinExistence type="predicted"/>
<feature type="region of interest" description="Disordered" evidence="6">
    <location>
        <begin position="808"/>
        <end position="892"/>
    </location>
</feature>
<organism evidence="8 9">
    <name type="scientific">Porites lobata</name>
    <dbReference type="NCBI Taxonomy" id="104759"/>
    <lineage>
        <taxon>Eukaryota</taxon>
        <taxon>Metazoa</taxon>
        <taxon>Cnidaria</taxon>
        <taxon>Anthozoa</taxon>
        <taxon>Hexacorallia</taxon>
        <taxon>Scleractinia</taxon>
        <taxon>Fungiina</taxon>
        <taxon>Poritidae</taxon>
        <taxon>Porites</taxon>
    </lineage>
</organism>